<dbReference type="EMBL" id="MU069647">
    <property type="protein sequence ID" value="KAF5836698.1"/>
    <property type="molecule type" value="Genomic_DNA"/>
</dbReference>
<accession>A0ABQ7GQ10</accession>
<feature type="compositionally biased region" description="Basic and acidic residues" evidence="1">
    <location>
        <begin position="22"/>
        <end position="33"/>
    </location>
</feature>
<feature type="compositionally biased region" description="Polar residues" evidence="1">
    <location>
        <begin position="1"/>
        <end position="11"/>
    </location>
</feature>
<gene>
    <name evidence="2" type="ORF">DUNSADRAFT_5573</name>
</gene>
<evidence type="ECO:0000313" key="2">
    <source>
        <dbReference type="EMBL" id="KAF5836698.1"/>
    </source>
</evidence>
<reference evidence="2" key="1">
    <citation type="submission" date="2017-08" db="EMBL/GenBank/DDBJ databases">
        <authorList>
            <person name="Polle J.E."/>
            <person name="Barry K."/>
            <person name="Cushman J."/>
            <person name="Schmutz J."/>
            <person name="Tran D."/>
            <person name="Hathwaick L.T."/>
            <person name="Yim W.C."/>
            <person name="Jenkins J."/>
            <person name="Mckie-Krisberg Z.M."/>
            <person name="Prochnik S."/>
            <person name="Lindquist E."/>
            <person name="Dockter R.B."/>
            <person name="Adam C."/>
            <person name="Molina H."/>
            <person name="Bunkerborg J."/>
            <person name="Jin E."/>
            <person name="Buchheim M."/>
            <person name="Magnuson J."/>
        </authorList>
    </citation>
    <scope>NUCLEOTIDE SEQUENCE</scope>
    <source>
        <strain evidence="2">CCAP 19/18</strain>
    </source>
</reference>
<evidence type="ECO:0000313" key="3">
    <source>
        <dbReference type="Proteomes" id="UP000815325"/>
    </source>
</evidence>
<feature type="region of interest" description="Disordered" evidence="1">
    <location>
        <begin position="1"/>
        <end position="72"/>
    </location>
</feature>
<dbReference type="Proteomes" id="UP000815325">
    <property type="component" value="Unassembled WGS sequence"/>
</dbReference>
<proteinExistence type="predicted"/>
<name>A0ABQ7GQ10_DUNSA</name>
<organism evidence="2 3">
    <name type="scientific">Dunaliella salina</name>
    <name type="common">Green alga</name>
    <name type="synonym">Protococcus salinus</name>
    <dbReference type="NCBI Taxonomy" id="3046"/>
    <lineage>
        <taxon>Eukaryota</taxon>
        <taxon>Viridiplantae</taxon>
        <taxon>Chlorophyta</taxon>
        <taxon>core chlorophytes</taxon>
        <taxon>Chlorophyceae</taxon>
        <taxon>CS clade</taxon>
        <taxon>Chlamydomonadales</taxon>
        <taxon>Dunaliellaceae</taxon>
        <taxon>Dunaliella</taxon>
    </lineage>
</organism>
<protein>
    <submittedName>
        <fullName evidence="2">Uncharacterized protein</fullName>
    </submittedName>
</protein>
<keyword evidence="3" id="KW-1185">Reference proteome</keyword>
<sequence>MPHASSTTSSAEMGDDDASSSQEKDVSQQEVGKRLRQSRARKHKQQRKNNISARPPAGLPVAQPHSSRRSARLHTVGLSSTAMMINPISGKKPPLGDGNTFFQPAPIMLCKHTFILCATQIAE</sequence>
<comment type="caution">
    <text evidence="2">The sequence shown here is derived from an EMBL/GenBank/DDBJ whole genome shotgun (WGS) entry which is preliminary data.</text>
</comment>
<feature type="compositionally biased region" description="Basic residues" evidence="1">
    <location>
        <begin position="34"/>
        <end position="47"/>
    </location>
</feature>
<evidence type="ECO:0000256" key="1">
    <source>
        <dbReference type="SAM" id="MobiDB-lite"/>
    </source>
</evidence>